<dbReference type="InterPro" id="IPR050058">
    <property type="entry name" value="Ala-tRNA_ligase"/>
</dbReference>
<evidence type="ECO:0000256" key="8">
    <source>
        <dbReference type="ARBA" id="ARBA00022840"/>
    </source>
</evidence>
<keyword evidence="7 14" id="KW-0862">Zinc</keyword>
<dbReference type="GO" id="GO:0006419">
    <property type="term" value="P:alanyl-tRNA aminoacylation"/>
    <property type="evidence" value="ECO:0007669"/>
    <property type="project" value="InterPro"/>
</dbReference>
<dbReference type="Proteomes" id="UP000708208">
    <property type="component" value="Unassembled WGS sequence"/>
</dbReference>
<dbReference type="SMART" id="SM00863">
    <property type="entry name" value="tRNA_SAD"/>
    <property type="match status" value="1"/>
</dbReference>
<comment type="function">
    <text evidence="14">Catalyzes the attachment of alanine to tRNA(Ala) in a two-step reaction: alanine is first activated by ATP to form Ala-AMP and then transferred to the acceptor end of tRNA(Ala). Also edits incorrectly charged tRNA(Ala) via its editing domain.</text>
</comment>
<dbReference type="FunFam" id="3.30.980.10:FF:000004">
    <property type="entry name" value="Alanine--tRNA ligase, cytoplasmic"/>
    <property type="match status" value="1"/>
</dbReference>
<organism evidence="17 18">
    <name type="scientific">Allacma fusca</name>
    <dbReference type="NCBI Taxonomy" id="39272"/>
    <lineage>
        <taxon>Eukaryota</taxon>
        <taxon>Metazoa</taxon>
        <taxon>Ecdysozoa</taxon>
        <taxon>Arthropoda</taxon>
        <taxon>Hexapoda</taxon>
        <taxon>Collembola</taxon>
        <taxon>Symphypleona</taxon>
        <taxon>Sminthuridae</taxon>
        <taxon>Allacma</taxon>
    </lineage>
</organism>
<evidence type="ECO:0000256" key="2">
    <source>
        <dbReference type="ARBA" id="ARBA00013168"/>
    </source>
</evidence>
<dbReference type="OrthoDB" id="2423964at2759"/>
<dbReference type="GO" id="GO:0008270">
    <property type="term" value="F:zinc ion binding"/>
    <property type="evidence" value="ECO:0007669"/>
    <property type="project" value="UniProtKB-UniRule"/>
</dbReference>
<evidence type="ECO:0000256" key="12">
    <source>
        <dbReference type="ARBA" id="ARBA00032577"/>
    </source>
</evidence>
<keyword evidence="15" id="KW-0175">Coiled coil</keyword>
<protein>
    <recommendedName>
        <fullName evidence="2">alanine--tRNA ligase</fullName>
        <ecNumber evidence="2">6.1.1.7</ecNumber>
    </recommendedName>
    <alternativeName>
        <fullName evidence="12">Alanyl-tRNA synthetase</fullName>
    </alternativeName>
</protein>
<dbReference type="NCBIfam" id="TIGR00344">
    <property type="entry name" value="alaS"/>
    <property type="match status" value="1"/>
</dbReference>
<name>A0A8J2JSI4_9HEXA</name>
<dbReference type="Pfam" id="PF02272">
    <property type="entry name" value="DHHA1"/>
    <property type="match status" value="1"/>
</dbReference>
<dbReference type="InterPro" id="IPR018165">
    <property type="entry name" value="Ala-tRNA-synth_IIc_core"/>
</dbReference>
<dbReference type="PROSITE" id="PS50860">
    <property type="entry name" value="AA_TRNA_LIGASE_II_ALA"/>
    <property type="match status" value="1"/>
</dbReference>
<dbReference type="GO" id="GO:0005739">
    <property type="term" value="C:mitochondrion"/>
    <property type="evidence" value="ECO:0007669"/>
    <property type="project" value="TreeGrafter"/>
</dbReference>
<proteinExistence type="inferred from homology"/>
<dbReference type="InterPro" id="IPR012947">
    <property type="entry name" value="tRNA_SAD"/>
</dbReference>
<feature type="coiled-coil region" evidence="15">
    <location>
        <begin position="787"/>
        <end position="814"/>
    </location>
</feature>
<evidence type="ECO:0000256" key="5">
    <source>
        <dbReference type="ARBA" id="ARBA00022723"/>
    </source>
</evidence>
<feature type="binding site" evidence="14">
    <location>
        <position position="711"/>
    </location>
    <ligand>
        <name>Zn(2+)</name>
        <dbReference type="ChEBI" id="CHEBI:29105"/>
    </ligand>
</feature>
<dbReference type="GO" id="GO:0005524">
    <property type="term" value="F:ATP binding"/>
    <property type="evidence" value="ECO:0007669"/>
    <property type="project" value="UniProtKB-UniRule"/>
</dbReference>
<dbReference type="InterPro" id="IPR003156">
    <property type="entry name" value="DHHA1_dom"/>
</dbReference>
<comment type="subunit">
    <text evidence="14">Monomer.</text>
</comment>
<sequence length="935" mass="102776">MDSNQIRNSFLDYFKELEHKYVHSSSTIPHDDPTLLFANAGMNQFKPIFLGTADAAGPYANLKRAVNTQKCIRAGGKHNDLEDVGKDTYHHTFFEMLGNWSFGDYFKKEICEWAWTWLTKIQKLPEDRLYVTYFGGDEKAGLEPDNDCKGIWESMGLKPHQILPGSMKDNFWEMGDVGPCGPCSEIHFDRIGGRDASSLVNQDDPNVLEVWNLVFITYNRESDGSLRDLPHRHIDCGMGFERIVSVIQGKMSNYDTDLFVPIFDAIQEKTGADPYTGKVGPEAKTDMAYRVIADHIRTLTMAVTDGGRPDNTGRGYVLRRILRRGIRYFHEIGGKTGDFSSLVDLVVRILGPTFPELEKHVPTVKAVIDGEETQFLRTLSRGEQLIKRIIAKINADTTTNDKKLPGDIAWRLYDTYGFPVDLTNLICEESGVAVDNAGFEESKKAAQALSGGKAFGAGSTALDVHSTSELQKQEVPATDDSSKYVYTYNGKIYDCPDVKSKILAIHVGNSQKQSVTNESCSVILNVSNFYAESGGQVTDTGILTTESGSEFFIENVYSTSGYVVHCGKLEGTLSVGDVVLLHVDNERRFSTMLNHTSTHLLNFALLDCCTDSDQRGSLVDPDKLRFDFSNNSPLTADQLKKCEEKVNGIIDANVDVYAELVPLHVGKSIKGVRAIFNEAYPDPVRVISVGVTVSDAVTAPPTSIEFCGGTHVQKTGHIGKFIIASEEGIAKGVRRIVALTGLTAQLGIKRGEELESKVNELAKNPVLKSINELNDEINSSIISTWLKESLRKKLAALKKTLDDAERQRKANAGKKIQQDLADKLTQTPPGDIYIEYIPGANQKILDASIKQIVKVNESTSVLLLTHDEARVNVLAFVSPLGIKKGLSANKWIQSVVKALPDGKGGGKDNSAQCAGSYTDGVVDQILTGASTYITQ</sequence>
<keyword evidence="9 14" id="KW-0694">RNA-binding</keyword>
<keyword evidence="8 14" id="KW-0067">ATP-binding</keyword>
<comment type="catalytic activity">
    <reaction evidence="13 14">
        <text>tRNA(Ala) + L-alanine + ATP = L-alanyl-tRNA(Ala) + AMP + diphosphate</text>
        <dbReference type="Rhea" id="RHEA:12540"/>
        <dbReference type="Rhea" id="RHEA-COMP:9657"/>
        <dbReference type="Rhea" id="RHEA-COMP:9923"/>
        <dbReference type="ChEBI" id="CHEBI:30616"/>
        <dbReference type="ChEBI" id="CHEBI:33019"/>
        <dbReference type="ChEBI" id="CHEBI:57972"/>
        <dbReference type="ChEBI" id="CHEBI:78442"/>
        <dbReference type="ChEBI" id="CHEBI:78497"/>
        <dbReference type="ChEBI" id="CHEBI:456215"/>
        <dbReference type="EC" id="6.1.1.7"/>
    </reaction>
</comment>
<keyword evidence="11 14" id="KW-0030">Aminoacyl-tRNA synthetase</keyword>
<evidence type="ECO:0000256" key="13">
    <source>
        <dbReference type="ARBA" id="ARBA00048300"/>
    </source>
</evidence>
<reference evidence="17" key="1">
    <citation type="submission" date="2021-06" db="EMBL/GenBank/DDBJ databases">
        <authorList>
            <person name="Hodson N. C."/>
            <person name="Mongue J. A."/>
            <person name="Jaron S. K."/>
        </authorList>
    </citation>
    <scope>NUCLEOTIDE SEQUENCE</scope>
</reference>
<feature type="domain" description="Alanyl-transfer RNA synthetases family profile" evidence="16">
    <location>
        <begin position="1"/>
        <end position="750"/>
    </location>
</feature>
<keyword evidence="10 14" id="KW-0648">Protein biosynthesis</keyword>
<dbReference type="FunFam" id="3.30.930.10:FF:000011">
    <property type="entry name" value="Alanine--tRNA ligase, cytoplasmic"/>
    <property type="match status" value="1"/>
</dbReference>
<dbReference type="Pfam" id="PF07973">
    <property type="entry name" value="tRNA_SAD"/>
    <property type="match status" value="1"/>
</dbReference>
<evidence type="ECO:0000256" key="11">
    <source>
        <dbReference type="ARBA" id="ARBA00023146"/>
    </source>
</evidence>
<dbReference type="AlphaFoldDB" id="A0A8J2JSI4"/>
<keyword evidence="5 14" id="KW-0479">Metal-binding</keyword>
<evidence type="ECO:0000259" key="16">
    <source>
        <dbReference type="PROSITE" id="PS50860"/>
    </source>
</evidence>
<accession>A0A8J2JSI4</accession>
<evidence type="ECO:0000256" key="10">
    <source>
        <dbReference type="ARBA" id="ARBA00022917"/>
    </source>
</evidence>
<gene>
    <name evidence="17" type="ORF">AFUS01_LOCUS15414</name>
</gene>
<keyword evidence="4 14" id="KW-0436">Ligase</keyword>
<evidence type="ECO:0000256" key="14">
    <source>
        <dbReference type="HAMAP-Rule" id="MF_03133"/>
    </source>
</evidence>
<feature type="binding site" evidence="14">
    <location>
        <position position="599"/>
    </location>
    <ligand>
        <name>Zn(2+)</name>
        <dbReference type="ChEBI" id="CHEBI:29105"/>
    </ligand>
</feature>
<dbReference type="EC" id="6.1.1.7" evidence="2"/>
<feature type="binding site" evidence="14">
    <location>
        <position position="595"/>
    </location>
    <ligand>
        <name>Zn(2+)</name>
        <dbReference type="ChEBI" id="CHEBI:29105"/>
    </ligand>
</feature>
<dbReference type="CDD" id="cd00673">
    <property type="entry name" value="AlaRS_core"/>
    <property type="match status" value="1"/>
</dbReference>
<dbReference type="GO" id="GO:0004813">
    <property type="term" value="F:alanine-tRNA ligase activity"/>
    <property type="evidence" value="ECO:0007669"/>
    <property type="project" value="UniProtKB-UniRule"/>
</dbReference>
<comment type="domain">
    <text evidence="14">Consists of three domains; the N-terminal catalytic domain, the editing domain and the C-terminal C-Ala domain. The editing domain removes incorrectly charged amino acids, while the C-Ala domain, along with tRNA(Ala), serves as a bridge to cooperatively bring together the editing and aminoacylation centers thus stimulating deacylation of misacylated tRNAs.</text>
</comment>
<dbReference type="HAMAP" id="MF_00036_B">
    <property type="entry name" value="Ala_tRNA_synth_B"/>
    <property type="match status" value="1"/>
</dbReference>
<keyword evidence="6 14" id="KW-0547">Nucleotide-binding</keyword>
<evidence type="ECO:0000256" key="9">
    <source>
        <dbReference type="ARBA" id="ARBA00022884"/>
    </source>
</evidence>
<evidence type="ECO:0000256" key="3">
    <source>
        <dbReference type="ARBA" id="ARBA00022555"/>
    </source>
</evidence>
<keyword evidence="18" id="KW-1185">Reference proteome</keyword>
<evidence type="ECO:0000256" key="6">
    <source>
        <dbReference type="ARBA" id="ARBA00022741"/>
    </source>
</evidence>
<dbReference type="PANTHER" id="PTHR11777">
    <property type="entry name" value="ALANYL-TRNA SYNTHETASE"/>
    <property type="match status" value="1"/>
</dbReference>
<evidence type="ECO:0000256" key="1">
    <source>
        <dbReference type="ARBA" id="ARBA00008226"/>
    </source>
</evidence>
<evidence type="ECO:0000256" key="7">
    <source>
        <dbReference type="ARBA" id="ARBA00022833"/>
    </source>
</evidence>
<evidence type="ECO:0000256" key="15">
    <source>
        <dbReference type="SAM" id="Coils"/>
    </source>
</evidence>
<evidence type="ECO:0000256" key="4">
    <source>
        <dbReference type="ARBA" id="ARBA00022598"/>
    </source>
</evidence>
<comment type="cofactor">
    <cofactor evidence="14">
        <name>Zn(2+)</name>
        <dbReference type="ChEBI" id="CHEBI:29105"/>
    </cofactor>
    <text evidence="14">Binds 1 zinc ion per subunit.</text>
</comment>
<dbReference type="InterPro" id="IPR002318">
    <property type="entry name" value="Ala-tRNA-lgiase_IIc"/>
</dbReference>
<comment type="caution">
    <text evidence="17">The sequence shown here is derived from an EMBL/GenBank/DDBJ whole genome shotgun (WGS) entry which is preliminary data.</text>
</comment>
<evidence type="ECO:0000313" key="17">
    <source>
        <dbReference type="EMBL" id="CAG7726503.1"/>
    </source>
</evidence>
<dbReference type="GO" id="GO:0000049">
    <property type="term" value="F:tRNA binding"/>
    <property type="evidence" value="ECO:0007669"/>
    <property type="project" value="UniProtKB-KW"/>
</dbReference>
<evidence type="ECO:0000313" key="18">
    <source>
        <dbReference type="Proteomes" id="UP000708208"/>
    </source>
</evidence>
<dbReference type="InterPro" id="IPR023033">
    <property type="entry name" value="Ala_tRNA_ligase_euk/bac"/>
</dbReference>
<comment type="similarity">
    <text evidence="1 14">Belongs to the class-II aminoacyl-tRNA synthetase family.</text>
</comment>
<dbReference type="InterPro" id="IPR018164">
    <property type="entry name" value="Ala-tRNA-synth_IIc_N"/>
</dbReference>
<dbReference type="PANTHER" id="PTHR11777:SF9">
    <property type="entry name" value="ALANINE--TRNA LIGASE, CYTOPLASMIC"/>
    <property type="match status" value="1"/>
</dbReference>
<feature type="binding site" evidence="14">
    <location>
        <position position="707"/>
    </location>
    <ligand>
        <name>Zn(2+)</name>
        <dbReference type="ChEBI" id="CHEBI:29105"/>
    </ligand>
</feature>
<keyword evidence="3 14" id="KW-0820">tRNA-binding</keyword>
<dbReference type="GO" id="GO:0002161">
    <property type="term" value="F:aminoacyl-tRNA deacylase activity"/>
    <property type="evidence" value="ECO:0007669"/>
    <property type="project" value="TreeGrafter"/>
</dbReference>
<dbReference type="EMBL" id="CAJVCH010136400">
    <property type="protein sequence ID" value="CAG7726503.1"/>
    <property type="molecule type" value="Genomic_DNA"/>
</dbReference>
<dbReference type="Pfam" id="PF01411">
    <property type="entry name" value="tRNA-synt_2c"/>
    <property type="match status" value="1"/>
</dbReference>